<dbReference type="SUPFAM" id="SSF51556">
    <property type="entry name" value="Metallo-dependent hydrolases"/>
    <property type="match status" value="1"/>
</dbReference>
<evidence type="ECO:0000256" key="8">
    <source>
        <dbReference type="ARBA" id="ARBA00012863"/>
    </source>
</evidence>
<dbReference type="Gene3D" id="3.40.640.10">
    <property type="entry name" value="Type I PLP-dependent aspartate aminotransferase-like (Major domain)"/>
    <property type="match status" value="1"/>
</dbReference>
<evidence type="ECO:0000256" key="19">
    <source>
        <dbReference type="ARBA" id="ARBA00033660"/>
    </source>
</evidence>
<evidence type="ECO:0000313" key="24">
    <source>
        <dbReference type="Proteomes" id="UP000824219"/>
    </source>
</evidence>
<dbReference type="EC" id="2.6.1.51" evidence="9"/>
<comment type="catalytic activity">
    <reaction evidence="18">
        <text>L-serine + pyruvate = 3-hydroxypyruvate + L-alanine</text>
        <dbReference type="Rhea" id="RHEA:22852"/>
        <dbReference type="ChEBI" id="CHEBI:15361"/>
        <dbReference type="ChEBI" id="CHEBI:17180"/>
        <dbReference type="ChEBI" id="CHEBI:33384"/>
        <dbReference type="ChEBI" id="CHEBI:57972"/>
        <dbReference type="EC" id="2.6.1.51"/>
    </reaction>
    <physiologicalReaction direction="left-to-right" evidence="18">
        <dbReference type="Rhea" id="RHEA:22853"/>
    </physiologicalReaction>
</comment>
<evidence type="ECO:0000256" key="11">
    <source>
        <dbReference type="ARBA" id="ARBA00019220"/>
    </source>
</evidence>
<dbReference type="Pfam" id="PF01979">
    <property type="entry name" value="Amidohydro_1"/>
    <property type="match status" value="1"/>
</dbReference>
<dbReference type="SUPFAM" id="SSF53383">
    <property type="entry name" value="PLP-dependent transferases"/>
    <property type="match status" value="1"/>
</dbReference>
<comment type="pathway">
    <text evidence="4">Nitrogen metabolism; (S)-allantoin degradation; allantoate from (S)-allantoin: step 1/1.</text>
</comment>
<dbReference type="GO" id="GO:0004038">
    <property type="term" value="F:allantoinase activity"/>
    <property type="evidence" value="ECO:0007669"/>
    <property type="project" value="UniProtKB-EC"/>
</dbReference>
<dbReference type="AlphaFoldDB" id="A0A9D3NNW7"/>
<dbReference type="FunFam" id="3.20.20.140:FF:000032">
    <property type="entry name" value="Allantoinase Dal1"/>
    <property type="match status" value="1"/>
</dbReference>
<dbReference type="SUPFAM" id="SSF51338">
    <property type="entry name" value="Composite domain of metallo-dependent hydrolases"/>
    <property type="match status" value="1"/>
</dbReference>
<dbReference type="GO" id="GO:0000256">
    <property type="term" value="P:allantoin catabolic process"/>
    <property type="evidence" value="ECO:0007669"/>
    <property type="project" value="InterPro"/>
</dbReference>
<evidence type="ECO:0000256" key="6">
    <source>
        <dbReference type="ARBA" id="ARBA00010368"/>
    </source>
</evidence>
<evidence type="ECO:0000256" key="4">
    <source>
        <dbReference type="ARBA" id="ARBA00004968"/>
    </source>
</evidence>
<dbReference type="InterPro" id="IPR020578">
    <property type="entry name" value="Aminotrans_V_PyrdxlP_BS"/>
</dbReference>
<dbReference type="Gene3D" id="3.90.1150.10">
    <property type="entry name" value="Aspartate Aminotransferase, domain 1"/>
    <property type="match status" value="1"/>
</dbReference>
<comment type="cofactor">
    <cofactor evidence="2 20">
        <name>pyridoxal 5'-phosphate</name>
        <dbReference type="ChEBI" id="CHEBI:597326"/>
    </cofactor>
</comment>
<evidence type="ECO:0000256" key="12">
    <source>
        <dbReference type="ARBA" id="ARBA00022576"/>
    </source>
</evidence>
<keyword evidence="16" id="KW-0862">Zinc</keyword>
<evidence type="ECO:0000256" key="5">
    <source>
        <dbReference type="ARBA" id="ARBA00009236"/>
    </source>
</evidence>
<feature type="domain" description="Amidohydrolase-related" evidence="22">
    <location>
        <begin position="57"/>
        <end position="434"/>
    </location>
</feature>
<evidence type="ECO:0000256" key="14">
    <source>
        <dbReference type="ARBA" id="ARBA00022723"/>
    </source>
</evidence>
<name>A0A9D3NNW7_9TELE</name>
<comment type="similarity">
    <text evidence="6">Belongs to the metallo-dependent hydrolases superfamily. Allantoinase family.</text>
</comment>
<dbReference type="PANTHER" id="PTHR43668">
    <property type="entry name" value="ALLANTOINASE"/>
    <property type="match status" value="1"/>
</dbReference>
<dbReference type="NCBIfam" id="TIGR03178">
    <property type="entry name" value="allantoinase"/>
    <property type="match status" value="1"/>
</dbReference>
<keyword evidence="12" id="KW-0032">Aminotransferase</keyword>
<evidence type="ECO:0000259" key="22">
    <source>
        <dbReference type="Pfam" id="PF01979"/>
    </source>
</evidence>
<dbReference type="GO" id="GO:0008270">
    <property type="term" value="F:zinc ion binding"/>
    <property type="evidence" value="ECO:0007669"/>
    <property type="project" value="InterPro"/>
</dbReference>
<gene>
    <name evidence="23" type="ORF">KOW79_009779</name>
</gene>
<evidence type="ECO:0000256" key="16">
    <source>
        <dbReference type="ARBA" id="ARBA00022833"/>
    </source>
</evidence>
<accession>A0A9D3NNW7</accession>
<dbReference type="GO" id="GO:0019752">
    <property type="term" value="P:carboxylic acid metabolic process"/>
    <property type="evidence" value="ECO:0007669"/>
    <property type="project" value="UniProtKB-ARBA"/>
</dbReference>
<evidence type="ECO:0000256" key="15">
    <source>
        <dbReference type="ARBA" id="ARBA00022801"/>
    </source>
</evidence>
<dbReference type="FunFam" id="3.40.640.10:FF:000027">
    <property type="entry name" value="Serine--pyruvate aminotransferase, mitochondrial"/>
    <property type="match status" value="1"/>
</dbReference>
<dbReference type="PROSITE" id="PS00595">
    <property type="entry name" value="AA_TRANSFER_CLASS_5"/>
    <property type="match status" value="1"/>
</dbReference>
<feature type="domain" description="Aminotransferase class V" evidence="21">
    <location>
        <begin position="503"/>
        <end position="821"/>
    </location>
</feature>
<reference evidence="23 24" key="1">
    <citation type="submission" date="2021-06" db="EMBL/GenBank/DDBJ databases">
        <title>Chromosome-level genome assembly of the red-tail catfish (Hemibagrus wyckioides).</title>
        <authorList>
            <person name="Shao F."/>
        </authorList>
    </citation>
    <scope>NUCLEOTIDE SEQUENCE [LARGE SCALE GENOMIC DNA]</scope>
    <source>
        <strain evidence="23">EC202008001</strain>
        <tissue evidence="23">Blood</tissue>
    </source>
</reference>
<dbReference type="CDD" id="cd06451">
    <property type="entry name" value="AGAT_like"/>
    <property type="match status" value="1"/>
</dbReference>
<keyword evidence="24" id="KW-1185">Reference proteome</keyword>
<dbReference type="GO" id="GO:0004760">
    <property type="term" value="F:L-serine-pyruvate transaminase activity"/>
    <property type="evidence" value="ECO:0007669"/>
    <property type="project" value="UniProtKB-EC"/>
</dbReference>
<protein>
    <recommendedName>
        <fullName evidence="11">Alanine--glyoxylate aminotransferase</fullName>
        <ecNumber evidence="10">2.6.1.44</ecNumber>
        <ecNumber evidence="9">2.6.1.51</ecNumber>
        <ecNumber evidence="8">3.5.2.5</ecNumber>
    </recommendedName>
</protein>
<keyword evidence="17" id="KW-0663">Pyridoxal phosphate</keyword>
<sequence length="851" mass="92858">MEAGSTVSAVRSSKVLIGDEVRPALITIKDGKIHNILPDPGASAREGREVLDVGDSVVMPGLVDCHVHVNEPGRTIWEGYWTATQAAAAGGVTTIVDMPLNSIPPTTSLMNFHEKLQAATGQCFVDTAFWGGVVPGNQLELRPMVQAGVAGFKCFLIHSGVDEFPHVSEKDLHAAMKQLQGTNSVLLFHAEQEVHPPPAGNGDPCEYSTFLRSRPDVMELEAIRTVTQLCLQYQVRCHIVHLSSAESLGLIRAVRQAGAPLTVETTHHYLTLNSENIPSGATQFKCCPPIRDRANQEQLWSALRAGDIDMVVSDHSPCTPDLKRLDSGDFTQAWGGISSLQFGLPLFWTSAHKRGFAFPDVVKLLCKEPARLCRLDNQKGSLMPGHDADLVIWDPEKEFTVKEENIHHKNKLTPYLDLTLCGEVKGTIVRGKLVYFNGSFSPQPLGQSLLINQTLNLASLMTSLSVPPPQCLLQPFVVPHRLLLGPGPSNVPARIVTAACQPMLGHLHPETVEIMDQIKSGIQYAFQTQNRMTLAVSGPGHAAMECAIFNSVEPGESVLIAVNGIWGERAAEIAQRIGAKVNTIVTSAGRFFTNSEIEQALAKYKPVLFFLTHGESSTGVLHPIDGIGKLCHKYACLFLVDSVAALGGSPIYMDKQDIDILYTGSQKVLNAPPGTAPISFSERACHKIFNRKTKPVSYFLDLNWLASYWGCDGKPTRIYHHTGPVTALYSLREGLAILAEKGLEKSWKQHKDVAEYLHTGLEKMGLKLFVEEKKARLPTVTTVVAPPGYDWKEITGFIMKNYSIEISGGLGPSVGMVLRVGLMGCNSNKDHVDMILEALSDALKHCHKSKV</sequence>
<proteinExistence type="inferred from homology"/>
<evidence type="ECO:0000256" key="13">
    <source>
        <dbReference type="ARBA" id="ARBA00022679"/>
    </source>
</evidence>
<dbReference type="InterPro" id="IPR017593">
    <property type="entry name" value="Allantoinase"/>
</dbReference>
<dbReference type="InterPro" id="IPR050138">
    <property type="entry name" value="DHOase/Allantoinase_Hydrolase"/>
</dbReference>
<evidence type="ECO:0000256" key="2">
    <source>
        <dbReference type="ARBA" id="ARBA00001933"/>
    </source>
</evidence>
<evidence type="ECO:0000313" key="23">
    <source>
        <dbReference type="EMBL" id="KAG7326378.1"/>
    </source>
</evidence>
<comment type="similarity">
    <text evidence="5">Belongs to the class-V pyridoxal-phosphate-dependent aminotransferase family.</text>
</comment>
<comment type="caution">
    <text evidence="23">The sequence shown here is derived from an EMBL/GenBank/DDBJ whole genome shotgun (WGS) entry which is preliminary data.</text>
</comment>
<dbReference type="Pfam" id="PF00266">
    <property type="entry name" value="Aminotran_5"/>
    <property type="match status" value="1"/>
</dbReference>
<evidence type="ECO:0000256" key="18">
    <source>
        <dbReference type="ARBA" id="ARBA00033634"/>
    </source>
</evidence>
<comment type="catalytic activity">
    <reaction evidence="19">
        <text>glyoxylate + L-alanine = glycine + pyruvate</text>
        <dbReference type="Rhea" id="RHEA:24248"/>
        <dbReference type="ChEBI" id="CHEBI:15361"/>
        <dbReference type="ChEBI" id="CHEBI:36655"/>
        <dbReference type="ChEBI" id="CHEBI:57305"/>
        <dbReference type="ChEBI" id="CHEBI:57972"/>
        <dbReference type="EC" id="2.6.1.44"/>
    </reaction>
    <physiologicalReaction direction="left-to-right" evidence="19">
        <dbReference type="Rhea" id="RHEA:24249"/>
    </physiologicalReaction>
</comment>
<dbReference type="GO" id="GO:0006145">
    <property type="term" value="P:purine nucleobase catabolic process"/>
    <property type="evidence" value="ECO:0007669"/>
    <property type="project" value="TreeGrafter"/>
</dbReference>
<comment type="cofactor">
    <cofactor evidence="3">
        <name>Zn(2+)</name>
        <dbReference type="ChEBI" id="CHEBI:29105"/>
    </cofactor>
</comment>
<dbReference type="InterPro" id="IPR015421">
    <property type="entry name" value="PyrdxlP-dep_Trfase_major"/>
</dbReference>
<dbReference type="InterPro" id="IPR015422">
    <property type="entry name" value="PyrdxlP-dep_Trfase_small"/>
</dbReference>
<evidence type="ECO:0000256" key="9">
    <source>
        <dbReference type="ARBA" id="ARBA00013027"/>
    </source>
</evidence>
<evidence type="ECO:0000259" key="21">
    <source>
        <dbReference type="Pfam" id="PF00266"/>
    </source>
</evidence>
<comment type="catalytic activity">
    <reaction evidence="1">
        <text>(S)-allantoin + H2O = allantoate + H(+)</text>
        <dbReference type="Rhea" id="RHEA:17029"/>
        <dbReference type="ChEBI" id="CHEBI:15377"/>
        <dbReference type="ChEBI" id="CHEBI:15378"/>
        <dbReference type="ChEBI" id="CHEBI:15678"/>
        <dbReference type="ChEBI" id="CHEBI:17536"/>
        <dbReference type="EC" id="3.5.2.5"/>
    </reaction>
</comment>
<comment type="subunit">
    <text evidence="7">Homotetramer.</text>
</comment>
<dbReference type="GO" id="GO:0008453">
    <property type="term" value="F:alanine-glyoxylate transaminase activity"/>
    <property type="evidence" value="ECO:0007669"/>
    <property type="project" value="UniProtKB-EC"/>
</dbReference>
<dbReference type="InterPro" id="IPR006680">
    <property type="entry name" value="Amidohydro-rel"/>
</dbReference>
<dbReference type="InterPro" id="IPR032466">
    <property type="entry name" value="Metal_Hydrolase"/>
</dbReference>
<evidence type="ECO:0000256" key="20">
    <source>
        <dbReference type="RuleBase" id="RU004504"/>
    </source>
</evidence>
<dbReference type="EC" id="3.5.2.5" evidence="8"/>
<dbReference type="EMBL" id="JAHKSW010000011">
    <property type="protein sequence ID" value="KAG7326378.1"/>
    <property type="molecule type" value="Genomic_DNA"/>
</dbReference>
<evidence type="ECO:0000256" key="17">
    <source>
        <dbReference type="ARBA" id="ARBA00022898"/>
    </source>
</evidence>
<evidence type="ECO:0000256" key="10">
    <source>
        <dbReference type="ARBA" id="ARBA00013049"/>
    </source>
</evidence>
<dbReference type="Proteomes" id="UP000824219">
    <property type="component" value="Linkage Group LG11"/>
</dbReference>
<dbReference type="OrthoDB" id="1924787at2759"/>
<dbReference type="EC" id="2.6.1.44" evidence="10"/>
<evidence type="ECO:0000256" key="3">
    <source>
        <dbReference type="ARBA" id="ARBA00001947"/>
    </source>
</evidence>
<dbReference type="InterPro" id="IPR011059">
    <property type="entry name" value="Metal-dep_hydrolase_composite"/>
</dbReference>
<dbReference type="GO" id="GO:0005737">
    <property type="term" value="C:cytoplasm"/>
    <property type="evidence" value="ECO:0007669"/>
    <property type="project" value="TreeGrafter"/>
</dbReference>
<dbReference type="InterPro" id="IPR000192">
    <property type="entry name" value="Aminotrans_V_dom"/>
</dbReference>
<keyword evidence="13" id="KW-0808">Transferase</keyword>
<keyword evidence="14" id="KW-0479">Metal-binding</keyword>
<dbReference type="GO" id="GO:0050897">
    <property type="term" value="F:cobalt ion binding"/>
    <property type="evidence" value="ECO:0007669"/>
    <property type="project" value="InterPro"/>
</dbReference>
<dbReference type="FunFam" id="3.90.1150.10:FF:000039">
    <property type="entry name" value="Serine--pyruvate aminotransferase"/>
    <property type="match status" value="1"/>
</dbReference>
<dbReference type="InterPro" id="IPR015424">
    <property type="entry name" value="PyrdxlP-dep_Trfase"/>
</dbReference>
<evidence type="ECO:0000256" key="1">
    <source>
        <dbReference type="ARBA" id="ARBA00001756"/>
    </source>
</evidence>
<keyword evidence="15" id="KW-0378">Hydrolase</keyword>
<dbReference type="Gene3D" id="3.20.20.140">
    <property type="entry name" value="Metal-dependent hydrolases"/>
    <property type="match status" value="1"/>
</dbReference>
<organism evidence="23 24">
    <name type="scientific">Hemibagrus wyckioides</name>
    <dbReference type="NCBI Taxonomy" id="337641"/>
    <lineage>
        <taxon>Eukaryota</taxon>
        <taxon>Metazoa</taxon>
        <taxon>Chordata</taxon>
        <taxon>Craniata</taxon>
        <taxon>Vertebrata</taxon>
        <taxon>Euteleostomi</taxon>
        <taxon>Actinopterygii</taxon>
        <taxon>Neopterygii</taxon>
        <taxon>Teleostei</taxon>
        <taxon>Ostariophysi</taxon>
        <taxon>Siluriformes</taxon>
        <taxon>Bagridae</taxon>
        <taxon>Hemibagrus</taxon>
    </lineage>
</organism>
<evidence type="ECO:0000256" key="7">
    <source>
        <dbReference type="ARBA" id="ARBA00011881"/>
    </source>
</evidence>
<dbReference type="PANTHER" id="PTHR43668:SF2">
    <property type="entry name" value="ALLANTOINASE"/>
    <property type="match status" value="1"/>
</dbReference>